<evidence type="ECO:0000313" key="1">
    <source>
        <dbReference type="EMBL" id="EMA48017.1"/>
    </source>
</evidence>
<dbReference type="AlphaFoldDB" id="M0MQN8"/>
<dbReference type="EMBL" id="AOMC01000068">
    <property type="protein sequence ID" value="EMA48017.1"/>
    <property type="molecule type" value="Genomic_DNA"/>
</dbReference>
<sequence>DGVHTNQVECLWSLVQPWLAKFRGLSKQGLEQAARTFGFLRSLNLVQAPIHSLIDCVAVNVFR</sequence>
<evidence type="ECO:0000313" key="2">
    <source>
        <dbReference type="Proteomes" id="UP000011568"/>
    </source>
</evidence>
<name>M0MQN8_HALMO</name>
<accession>M0MQN8</accession>
<gene>
    <name evidence="1" type="ORF">C448_04289</name>
</gene>
<keyword evidence="2" id="KW-1185">Reference proteome</keyword>
<evidence type="ECO:0008006" key="3">
    <source>
        <dbReference type="Google" id="ProtNLM"/>
    </source>
</evidence>
<comment type="caution">
    <text evidence="1">The sequence shown here is derived from an EMBL/GenBank/DDBJ whole genome shotgun (WGS) entry which is preliminary data.</text>
</comment>
<protein>
    <recommendedName>
        <fullName evidence="3">IS1595 family transposase</fullName>
    </recommendedName>
</protein>
<dbReference type="eggNOG" id="arCOG02132">
    <property type="taxonomic scope" value="Archaea"/>
</dbReference>
<dbReference type="Proteomes" id="UP000011568">
    <property type="component" value="Unassembled WGS sequence"/>
</dbReference>
<feature type="non-terminal residue" evidence="1">
    <location>
        <position position="1"/>
    </location>
</feature>
<reference evidence="1 2" key="1">
    <citation type="journal article" date="2014" name="PLoS Genet.">
        <title>Phylogenetically driven sequencing of extremely halophilic archaea reveals strategies for static and dynamic osmo-response.</title>
        <authorList>
            <person name="Becker E.A."/>
            <person name="Seitzer P.M."/>
            <person name="Tritt A."/>
            <person name="Larsen D."/>
            <person name="Krusor M."/>
            <person name="Yao A.I."/>
            <person name="Wu D."/>
            <person name="Madern D."/>
            <person name="Eisen J.A."/>
            <person name="Darling A.E."/>
            <person name="Facciotti M.T."/>
        </authorList>
    </citation>
    <scope>NUCLEOTIDE SEQUENCE [LARGE SCALE GENOMIC DNA]</scope>
    <source>
        <strain evidence="1 2">DSM 1307</strain>
    </source>
</reference>
<proteinExistence type="predicted"/>
<organism evidence="1 2">
    <name type="scientific">Halococcus morrhuae DSM 1307</name>
    <dbReference type="NCBI Taxonomy" id="931277"/>
    <lineage>
        <taxon>Archaea</taxon>
        <taxon>Methanobacteriati</taxon>
        <taxon>Methanobacteriota</taxon>
        <taxon>Stenosarchaea group</taxon>
        <taxon>Halobacteria</taxon>
        <taxon>Halobacteriales</taxon>
        <taxon>Halococcaceae</taxon>
        <taxon>Halococcus</taxon>
    </lineage>
</organism>